<keyword evidence="3" id="KW-0408">Iron</keyword>
<dbReference type="SUPFAM" id="SSF48264">
    <property type="entry name" value="Cytochrome P450"/>
    <property type="match status" value="1"/>
</dbReference>
<feature type="binding site" description="axial binding residue" evidence="3">
    <location>
        <position position="818"/>
    </location>
    <ligand>
        <name>heme</name>
        <dbReference type="ChEBI" id="CHEBI:30413"/>
    </ligand>
    <ligandPart>
        <name>Fe</name>
        <dbReference type="ChEBI" id="CHEBI:18248"/>
    </ligandPart>
</feature>
<dbReference type="PANTHER" id="PTHR24305">
    <property type="entry name" value="CYTOCHROME P450"/>
    <property type="match status" value="1"/>
</dbReference>
<organism evidence="5 6">
    <name type="scientific">Kitasatospora phosalacinea</name>
    <dbReference type="NCBI Taxonomy" id="2065"/>
    <lineage>
        <taxon>Bacteria</taxon>
        <taxon>Bacillati</taxon>
        <taxon>Actinomycetota</taxon>
        <taxon>Actinomycetes</taxon>
        <taxon>Kitasatosporales</taxon>
        <taxon>Streptomycetaceae</taxon>
        <taxon>Kitasatospora</taxon>
    </lineage>
</organism>
<sequence>MPVHSRVETVEFFLPELPRLLPYAYHPQAAQIEIASNGWIRRLLADTFADEDALLFFLRQRNGIYGPLTVPHAPYQRALDIADWYQYVTVIDSFVSDRTALGSSARAAREVFARILGDFEGDVEPDPQFPYGRAGQDLWRRISPGLSKHQVKRFAASLEAFLRGCATEIQAKVDDAVPDYETCMAVRLDSFGCDFIELMTEYGTETDMSELLPRLDEVHLHCRRQMIIINDLLSWRKEHAQDDKMTVVRVLTEGQGLGLQDAVNRLCALVEEHERAYIAARDELLAGPLGEREDVRRYLRGLDHLMGGSQEFEYLTPRYFGDGSAWDGTTSGWVDLNAPVTRFRPEPYPATAAAGEAAAGAEEPAAPEEPEEPAAPEERAEAAGPQEPAGLPAAEAAAVRRLAAGGGERVAERPAGRAAAGRDGRGEWKVVAARRAVPVLGHALPLWRRPLRFLAELPGDADLVEVRLGPKRAYLAHSQELAQQVLTDSRTFDKGGPLFEKARLLVGNGLVSSEWEPHRRQRRLLQPAFHPSRVPGYIALMGEEIEEELASWRPGKALDVSEVMHGLTLKITARTMFATTADRRAIDEVAYCMPVIMRGVYKRMIAPLGLQERLPTAHNRDFEQVRVRMRTLIRETLEKYRAQGSEDSGDLMSILVNARDEQTGAGLSDEEIHDQVMTLLIGGTETTGNTMAWAFHLLATHPEVEERLHAELDTVLQGRTPGFADLHSLPYTGRVLTETLRLYPPAWLLTRTVTRDTELAGRPLAKGSIVMYSPYALGHNRSVYRDPERFDPDRWLPERAAELPRNVNLPFGGGSRKCIGDSLGLAETTITLAGIASRWRLRAVPGARAGTAVPRASLGTGPLPMLPEPRGAAARTDALAGAVAR</sequence>
<reference evidence="5" key="1">
    <citation type="submission" date="2023-02" db="EMBL/GenBank/DDBJ databases">
        <title>Kitasatospora phosalacinea NBRC 14627.</title>
        <authorList>
            <person name="Ichikawa N."/>
            <person name="Sato H."/>
            <person name="Tonouchi N."/>
        </authorList>
    </citation>
    <scope>NUCLEOTIDE SEQUENCE</scope>
    <source>
        <strain evidence="5">NBRC 14627</strain>
    </source>
</reference>
<dbReference type="InterPro" id="IPR008949">
    <property type="entry name" value="Isoprenoid_synthase_dom_sf"/>
</dbReference>
<dbReference type="InterPro" id="IPR001128">
    <property type="entry name" value="Cyt_P450"/>
</dbReference>
<dbReference type="InterPro" id="IPR036396">
    <property type="entry name" value="Cyt_P450_sf"/>
</dbReference>
<dbReference type="PANTHER" id="PTHR24305:SF166">
    <property type="entry name" value="CYTOCHROME P450 12A4, MITOCHONDRIAL-RELATED"/>
    <property type="match status" value="1"/>
</dbReference>
<comment type="similarity">
    <text evidence="2">Belongs to the cytochrome P450 family.</text>
</comment>
<comment type="cofactor">
    <cofactor evidence="1 3">
        <name>heme</name>
        <dbReference type="ChEBI" id="CHEBI:30413"/>
    </cofactor>
</comment>
<dbReference type="InterPro" id="IPR050121">
    <property type="entry name" value="Cytochrome_P450_monoxygenase"/>
</dbReference>
<dbReference type="Pfam" id="PF00067">
    <property type="entry name" value="p450"/>
    <property type="match status" value="1"/>
</dbReference>
<keyword evidence="3" id="KW-0479">Metal-binding</keyword>
<evidence type="ECO:0008006" key="7">
    <source>
        <dbReference type="Google" id="ProtNLM"/>
    </source>
</evidence>
<name>A0A9W6QCT7_9ACTN</name>
<evidence type="ECO:0000256" key="2">
    <source>
        <dbReference type="ARBA" id="ARBA00010617"/>
    </source>
</evidence>
<dbReference type="Gene3D" id="1.10.600.10">
    <property type="entry name" value="Farnesyl Diphosphate Synthase"/>
    <property type="match status" value="1"/>
</dbReference>
<feature type="compositionally biased region" description="Acidic residues" evidence="4">
    <location>
        <begin position="365"/>
        <end position="375"/>
    </location>
</feature>
<dbReference type="CDD" id="cd11049">
    <property type="entry name" value="CYP170A1-like"/>
    <property type="match status" value="1"/>
</dbReference>
<dbReference type="GO" id="GO:0020037">
    <property type="term" value="F:heme binding"/>
    <property type="evidence" value="ECO:0007669"/>
    <property type="project" value="InterPro"/>
</dbReference>
<dbReference type="GO" id="GO:0005506">
    <property type="term" value="F:iron ion binding"/>
    <property type="evidence" value="ECO:0007669"/>
    <property type="project" value="InterPro"/>
</dbReference>
<gene>
    <name evidence="5" type="ORF">Kpho02_49350</name>
</gene>
<evidence type="ECO:0000256" key="4">
    <source>
        <dbReference type="SAM" id="MobiDB-lite"/>
    </source>
</evidence>
<dbReference type="PRINTS" id="PR00463">
    <property type="entry name" value="EP450I"/>
</dbReference>
<dbReference type="Gene3D" id="1.10.630.10">
    <property type="entry name" value="Cytochrome P450"/>
    <property type="match status" value="1"/>
</dbReference>
<dbReference type="AlphaFoldDB" id="A0A9W6QCT7"/>
<dbReference type="SUPFAM" id="SSF48576">
    <property type="entry name" value="Terpenoid synthases"/>
    <property type="match status" value="1"/>
</dbReference>
<comment type="caution">
    <text evidence="5">The sequence shown here is derived from an EMBL/GenBank/DDBJ whole genome shotgun (WGS) entry which is preliminary data.</text>
</comment>
<dbReference type="EMBL" id="BSSA01000019">
    <property type="protein sequence ID" value="GLW72636.1"/>
    <property type="molecule type" value="Genomic_DNA"/>
</dbReference>
<feature type="region of interest" description="Disordered" evidence="4">
    <location>
        <begin position="405"/>
        <end position="424"/>
    </location>
</feature>
<dbReference type="InterPro" id="IPR002401">
    <property type="entry name" value="Cyt_P450_E_grp-I"/>
</dbReference>
<dbReference type="InterPro" id="IPR017972">
    <property type="entry name" value="Cyt_P450_CS"/>
</dbReference>
<keyword evidence="3" id="KW-0349">Heme</keyword>
<dbReference type="Pfam" id="PF19086">
    <property type="entry name" value="Terpene_syn_C_2"/>
    <property type="match status" value="1"/>
</dbReference>
<dbReference type="Proteomes" id="UP001165041">
    <property type="component" value="Unassembled WGS sequence"/>
</dbReference>
<dbReference type="RefSeq" id="WP_285738327.1">
    <property type="nucleotide sequence ID" value="NZ_BSSA01000019.1"/>
</dbReference>
<dbReference type="PRINTS" id="PR00385">
    <property type="entry name" value="P450"/>
</dbReference>
<evidence type="ECO:0000256" key="1">
    <source>
        <dbReference type="ARBA" id="ARBA00001971"/>
    </source>
</evidence>
<dbReference type="GO" id="GO:0016705">
    <property type="term" value="F:oxidoreductase activity, acting on paired donors, with incorporation or reduction of molecular oxygen"/>
    <property type="evidence" value="ECO:0007669"/>
    <property type="project" value="InterPro"/>
</dbReference>
<feature type="compositionally biased region" description="Low complexity" evidence="4">
    <location>
        <begin position="351"/>
        <end position="364"/>
    </location>
</feature>
<evidence type="ECO:0000256" key="3">
    <source>
        <dbReference type="PIRSR" id="PIRSR602401-1"/>
    </source>
</evidence>
<evidence type="ECO:0000313" key="5">
    <source>
        <dbReference type="EMBL" id="GLW72636.1"/>
    </source>
</evidence>
<evidence type="ECO:0000313" key="6">
    <source>
        <dbReference type="Proteomes" id="UP001165041"/>
    </source>
</evidence>
<proteinExistence type="inferred from homology"/>
<feature type="compositionally biased region" description="Basic and acidic residues" evidence="4">
    <location>
        <begin position="409"/>
        <end position="424"/>
    </location>
</feature>
<dbReference type="PROSITE" id="PS00086">
    <property type="entry name" value="CYTOCHROME_P450"/>
    <property type="match status" value="1"/>
</dbReference>
<accession>A0A9W6QCT7</accession>
<feature type="region of interest" description="Disordered" evidence="4">
    <location>
        <begin position="351"/>
        <end position="389"/>
    </location>
</feature>
<protein>
    <recommendedName>
        <fullName evidence="7">Cytochrome P450</fullName>
    </recommendedName>
</protein>
<dbReference type="GO" id="GO:0004497">
    <property type="term" value="F:monooxygenase activity"/>
    <property type="evidence" value="ECO:0007669"/>
    <property type="project" value="InterPro"/>
</dbReference>